<protein>
    <submittedName>
        <fullName evidence="1">Uncharacterized protein</fullName>
    </submittedName>
</protein>
<dbReference type="EMBL" id="LDTF01000007">
    <property type="protein sequence ID" value="KTW00964.1"/>
    <property type="molecule type" value="Genomic_DNA"/>
</dbReference>
<evidence type="ECO:0000313" key="2">
    <source>
        <dbReference type="Proteomes" id="UP000073923"/>
    </source>
</evidence>
<reference evidence="1 2" key="1">
    <citation type="journal article" date="2016" name="Front. Microbiol.">
        <title>Genomic Resource of Rice Seed Associated Bacteria.</title>
        <authorList>
            <person name="Midha S."/>
            <person name="Bansal K."/>
            <person name="Sharma S."/>
            <person name="Kumar N."/>
            <person name="Patil P.P."/>
            <person name="Chaudhry V."/>
            <person name="Patil P.B."/>
        </authorList>
    </citation>
    <scope>NUCLEOTIDE SEQUENCE [LARGE SCALE GENOMIC DNA]</scope>
    <source>
        <strain evidence="1 2">NS355</strain>
    </source>
</reference>
<evidence type="ECO:0000313" key="1">
    <source>
        <dbReference type="EMBL" id="KTW00964.1"/>
    </source>
</evidence>
<dbReference type="RefSeq" id="WP_058744101.1">
    <property type="nucleotide sequence ID" value="NZ_LDTF01000007.1"/>
</dbReference>
<dbReference type="Proteomes" id="UP000073923">
    <property type="component" value="Unassembled WGS sequence"/>
</dbReference>
<dbReference type="AlphaFoldDB" id="A0A147IZA3"/>
<dbReference type="OrthoDB" id="1525365at2"/>
<gene>
    <name evidence="1" type="ORF">NS355_01850</name>
</gene>
<sequence>MFLPELVTLVGMRLLEAWHGHETKEMLLPAPPALEVPAPRFAFDEAGDRIEIIHDRHGADVRKALQWAASQIPSRSRAKKAARGGHSPDATALTEDDWETAYEAIVLPREMRSWARTALTHVAWAIADMASRDEGDDVAITLIGRPLLGGDGRELPRTIWTTGPELRLRRLASCGLNIDAPFDPMAAATHLIFVETRGLTEAVETYAERHMVPAIPDDHPWWAEAEKVRRSWAPDLEDRIRKVLVPELRKPENIFWRKAQAQRFIERLDEFGPGVDLVVARVCNALTKEGAAEGIQYASLGRGGRPRIGLELVRER</sequence>
<organism evidence="1 2">
    <name type="scientific">Sphingomonas yabuuchiae</name>
    <dbReference type="NCBI Taxonomy" id="172044"/>
    <lineage>
        <taxon>Bacteria</taxon>
        <taxon>Pseudomonadati</taxon>
        <taxon>Pseudomonadota</taxon>
        <taxon>Alphaproteobacteria</taxon>
        <taxon>Sphingomonadales</taxon>
        <taxon>Sphingomonadaceae</taxon>
        <taxon>Sphingomonas</taxon>
    </lineage>
</organism>
<accession>A0A147IZA3</accession>
<name>A0A147IZA3_9SPHN</name>
<proteinExistence type="predicted"/>
<dbReference type="PATRIC" id="fig|172044.3.peg.2631"/>
<comment type="caution">
    <text evidence="1">The sequence shown here is derived from an EMBL/GenBank/DDBJ whole genome shotgun (WGS) entry which is preliminary data.</text>
</comment>